<reference evidence="2 3" key="1">
    <citation type="journal article" date="2010" name="Nat. Biotechnol.">
        <title>Genome sequence of the model mushroom Schizophyllum commune.</title>
        <authorList>
            <person name="Ohm R.A."/>
            <person name="de Jong J.F."/>
            <person name="Lugones L.G."/>
            <person name="Aerts A."/>
            <person name="Kothe E."/>
            <person name="Stajich J.E."/>
            <person name="de Vries R.P."/>
            <person name="Record E."/>
            <person name="Levasseur A."/>
            <person name="Baker S.E."/>
            <person name="Bartholomew K.A."/>
            <person name="Coutinho P.M."/>
            <person name="Erdmann S."/>
            <person name="Fowler T.J."/>
            <person name="Gathman A.C."/>
            <person name="Lombard V."/>
            <person name="Henrissat B."/>
            <person name="Knabe N."/>
            <person name="Kuees U."/>
            <person name="Lilly W.W."/>
            <person name="Lindquist E."/>
            <person name="Lucas S."/>
            <person name="Magnuson J.K."/>
            <person name="Piumi F."/>
            <person name="Raudaskoski M."/>
            <person name="Salamov A."/>
            <person name="Schmutz J."/>
            <person name="Schwarze F.W.M.R."/>
            <person name="vanKuyk P.A."/>
            <person name="Horton J.S."/>
            <person name="Grigoriev I.V."/>
            <person name="Woesten H.A.B."/>
        </authorList>
    </citation>
    <scope>NUCLEOTIDE SEQUENCE [LARGE SCALE GENOMIC DNA]</scope>
    <source>
        <strain evidence="3">H4-8 / FGSC 9210</strain>
    </source>
</reference>
<dbReference type="Pfam" id="PF08547">
    <property type="entry name" value="CIA30"/>
    <property type="match status" value="1"/>
</dbReference>
<organism evidence="3">
    <name type="scientific">Schizophyllum commune (strain H4-8 / FGSC 9210)</name>
    <name type="common">Split gill fungus</name>
    <dbReference type="NCBI Taxonomy" id="578458"/>
    <lineage>
        <taxon>Eukaryota</taxon>
        <taxon>Fungi</taxon>
        <taxon>Dikarya</taxon>
        <taxon>Basidiomycota</taxon>
        <taxon>Agaricomycotina</taxon>
        <taxon>Agaricomycetes</taxon>
        <taxon>Agaricomycetidae</taxon>
        <taxon>Agaricales</taxon>
        <taxon>Schizophyllaceae</taxon>
        <taxon>Schizophyllum</taxon>
    </lineage>
</organism>
<name>D8Q4J5_SCHCM</name>
<dbReference type="InterPro" id="IPR039131">
    <property type="entry name" value="NDUFAF1"/>
</dbReference>
<dbReference type="OMA" id="WIKAVAQ"/>
<dbReference type="Proteomes" id="UP000007431">
    <property type="component" value="Unassembled WGS sequence"/>
</dbReference>
<gene>
    <name evidence="2" type="ORF">SCHCODRAFT_108905</name>
</gene>
<evidence type="ECO:0000259" key="1">
    <source>
        <dbReference type="Pfam" id="PF08547"/>
    </source>
</evidence>
<feature type="domain" description="NADH:ubiquinone oxidoreductase intermediate-associated protein 30" evidence="1">
    <location>
        <begin position="17"/>
        <end position="157"/>
    </location>
</feature>
<dbReference type="GO" id="GO:0010257">
    <property type="term" value="P:NADH dehydrogenase complex assembly"/>
    <property type="evidence" value="ECO:0007669"/>
    <property type="project" value="TreeGrafter"/>
</dbReference>
<keyword evidence="3" id="KW-1185">Reference proteome</keyword>
<proteinExistence type="predicted"/>
<sequence>MKGADLPSRAPLPLLALNTPEDLKGFATGCDSDVGGRSTAKLELDTDPKRLLPGKSAVGRFWGEMRLDVQPGKERTLRSGYAGFRSMPRPTLFGEMLHNVSYHDYLALRVRAGGDPRTWNSYFVNIQTEGGYSNDLWQHRLYFKRSDGGWEDVYFSTTACKSSSLMRLSLVPHPDSLARSSHPSSIVIPPSVSLPFPHIHLSSQIPFDNFVRKNAGEIARDQYKMPRNQLRTIGVSILGGNSLVAGPYELGIDTISAVVEPGDIQEAQSEKA</sequence>
<dbReference type="PANTHER" id="PTHR13194:SF18">
    <property type="entry name" value="COMPLEX I INTERMEDIATE-ASSOCIATED PROTEIN 30, MITOCHONDRIAL"/>
    <property type="match status" value="1"/>
</dbReference>
<dbReference type="HOGENOM" id="CLU_059028_1_1_1"/>
<dbReference type="AlphaFoldDB" id="D8Q4J5"/>
<dbReference type="GO" id="GO:0006120">
    <property type="term" value="P:mitochondrial electron transport, NADH to ubiquinone"/>
    <property type="evidence" value="ECO:0007669"/>
    <property type="project" value="TreeGrafter"/>
</dbReference>
<dbReference type="STRING" id="578458.D8Q4J5"/>
<dbReference type="GO" id="GO:0005739">
    <property type="term" value="C:mitochondrion"/>
    <property type="evidence" value="ECO:0007669"/>
    <property type="project" value="TreeGrafter"/>
</dbReference>
<dbReference type="VEuPathDB" id="FungiDB:SCHCODRAFT_02626551"/>
<dbReference type="PANTHER" id="PTHR13194">
    <property type="entry name" value="COMPLEX I INTERMEDIATE-ASSOCIATED PROTEIN 30"/>
    <property type="match status" value="1"/>
</dbReference>
<feature type="non-terminal residue" evidence="2">
    <location>
        <position position="272"/>
    </location>
</feature>
<dbReference type="InterPro" id="IPR013857">
    <property type="entry name" value="NADH-UbQ_OxRdtase-assoc_prot30"/>
</dbReference>
<dbReference type="GO" id="GO:0051082">
    <property type="term" value="F:unfolded protein binding"/>
    <property type="evidence" value="ECO:0007669"/>
    <property type="project" value="TreeGrafter"/>
</dbReference>
<accession>D8Q4J5</accession>
<dbReference type="InParanoid" id="D8Q4J5"/>
<dbReference type="EMBL" id="GL377306">
    <property type="protein sequence ID" value="EFI97243.1"/>
    <property type="molecule type" value="Genomic_DNA"/>
</dbReference>
<protein>
    <recommendedName>
        <fullName evidence="1">NADH:ubiquinone oxidoreductase intermediate-associated protein 30 domain-containing protein</fullName>
    </recommendedName>
</protein>
<evidence type="ECO:0000313" key="2">
    <source>
        <dbReference type="EMBL" id="EFI97243.1"/>
    </source>
</evidence>
<evidence type="ECO:0000313" key="3">
    <source>
        <dbReference type="Proteomes" id="UP000007431"/>
    </source>
</evidence>
<dbReference type="eggNOG" id="KOG2435">
    <property type="taxonomic scope" value="Eukaryota"/>
</dbReference>